<evidence type="ECO:0000313" key="12">
    <source>
        <dbReference type="Proteomes" id="UP000233649"/>
    </source>
</evidence>
<evidence type="ECO:0000313" key="11">
    <source>
        <dbReference type="Proteomes" id="UP000076394"/>
    </source>
</evidence>
<dbReference type="GO" id="GO:0005829">
    <property type="term" value="C:cytosol"/>
    <property type="evidence" value="ECO:0007669"/>
    <property type="project" value="TreeGrafter"/>
</dbReference>
<keyword evidence="5 6" id="KW-0804">Transcription</keyword>
<dbReference type="Proteomes" id="UP000233649">
    <property type="component" value="Unassembled WGS sequence"/>
</dbReference>
<dbReference type="InterPro" id="IPR011605">
    <property type="entry name" value="NusB_fam"/>
</dbReference>
<comment type="similarity">
    <text evidence="1 6">Belongs to the NusB family.</text>
</comment>
<dbReference type="RefSeq" id="WP_011309636.1">
    <property type="nucleotide sequence ID" value="NZ_AP024514.1"/>
</dbReference>
<proteinExistence type="inferred from homology"/>
<dbReference type="InterPro" id="IPR006027">
    <property type="entry name" value="NusB_RsmB_TIM44"/>
</dbReference>
<reference evidence="9 12" key="2">
    <citation type="journal article" date="2017" name="FEMS Microbiol. Ecol.">
        <title>Reconstructed genomes of novel Dehalococcoides mccartyi strains from 1,2,3,4-tetrachlorodibenzo-p-dioxin-dechlorinating enrichment cultures reveal divergent reductive dehalogenase gene profiles.</title>
        <authorList>
            <person name="Dam H.T."/>
            <person name="Vollmers J."/>
            <person name="Kaster A.K."/>
            <person name="Haggblom M.M."/>
        </authorList>
    </citation>
    <scope>NUCLEOTIDE SEQUENCE [LARGE SCALE GENOMIC DNA]</scope>
    <source>
        <strain evidence="9 12">H1-3-2.001</strain>
    </source>
</reference>
<dbReference type="EMBL" id="CP011127">
    <property type="protein sequence ID" value="AMU86931.1"/>
    <property type="molecule type" value="Genomic_DNA"/>
</dbReference>
<dbReference type="HAMAP" id="MF_00073">
    <property type="entry name" value="NusB"/>
    <property type="match status" value="1"/>
</dbReference>
<dbReference type="SMR" id="A0A142VBE1"/>
<protein>
    <recommendedName>
        <fullName evidence="6">Transcription antitermination protein NusB</fullName>
    </recommendedName>
    <alternativeName>
        <fullName evidence="6">Antitermination factor NusB</fullName>
    </alternativeName>
</protein>
<accession>A0A142VBE1</accession>
<evidence type="ECO:0000313" key="9">
    <source>
        <dbReference type="EMBL" id="PKH47622.1"/>
    </source>
</evidence>
<gene>
    <name evidence="6" type="primary">nusB</name>
    <name evidence="10" type="ORF">C1G86_1168</name>
    <name evidence="9" type="ORF">CVH13_00376</name>
    <name evidence="8" type="ORF">Dm11a5_1105</name>
</gene>
<dbReference type="PANTHER" id="PTHR11078">
    <property type="entry name" value="N UTILIZATION SUBSTANCE PROTEIN B-RELATED"/>
    <property type="match status" value="1"/>
</dbReference>
<evidence type="ECO:0000256" key="3">
    <source>
        <dbReference type="ARBA" id="ARBA00022884"/>
    </source>
</evidence>
<dbReference type="EMBL" id="PHFD01000099">
    <property type="protein sequence ID" value="PKH47622.1"/>
    <property type="molecule type" value="Genomic_DNA"/>
</dbReference>
<evidence type="ECO:0000256" key="2">
    <source>
        <dbReference type="ARBA" id="ARBA00022814"/>
    </source>
</evidence>
<dbReference type="Gene3D" id="1.10.940.10">
    <property type="entry name" value="NusB-like"/>
    <property type="match status" value="1"/>
</dbReference>
<comment type="function">
    <text evidence="6">Involved in transcription antitermination. Required for transcription of ribosomal RNA (rRNA) genes. Binds specifically to the boxA antiterminator sequence of the ribosomal RNA (rrn) operons.</text>
</comment>
<dbReference type="SUPFAM" id="SSF48013">
    <property type="entry name" value="NusB-like"/>
    <property type="match status" value="1"/>
</dbReference>
<evidence type="ECO:0000313" key="10">
    <source>
        <dbReference type="EMBL" id="RAL70279.1"/>
    </source>
</evidence>
<keyword evidence="3 6" id="KW-0694">RNA-binding</keyword>
<reference evidence="8 11" key="1">
    <citation type="submission" date="2015-03" db="EMBL/GenBank/DDBJ databases">
        <title>Genomic characterization of Dehalococcoides mccartyi strain 11a5, an unusal plasmid-containing chloroethene dechlorinator.</title>
        <authorList>
            <person name="Zhao S."/>
            <person name="Ding C."/>
            <person name="He J."/>
        </authorList>
    </citation>
    <scope>NUCLEOTIDE SEQUENCE [LARGE SCALE GENOMIC DNA]</scope>
    <source>
        <strain evidence="8 11">11a5</strain>
    </source>
</reference>
<reference evidence="10 13" key="3">
    <citation type="submission" date="2018-05" db="EMBL/GenBank/DDBJ databases">
        <title>Draft genome sequences of Dehalococcoides mccartyi strains RC and KS.</title>
        <authorList>
            <person name="Higgins S.A."/>
            <person name="Padilla-Crespo E."/>
            <person name="Loeffler F.E."/>
        </authorList>
    </citation>
    <scope>NUCLEOTIDE SEQUENCE [LARGE SCALE GENOMIC DNA]</scope>
    <source>
        <strain evidence="10 13">KS</strain>
    </source>
</reference>
<keyword evidence="4 6" id="KW-0805">Transcription regulation</keyword>
<dbReference type="AlphaFoldDB" id="A0A142VBE1"/>
<dbReference type="OMA" id="DRMPVVD"/>
<keyword evidence="2 6" id="KW-0889">Transcription antitermination</keyword>
<dbReference type="OrthoDB" id="9811381at2"/>
<dbReference type="GO" id="GO:0003723">
    <property type="term" value="F:RNA binding"/>
    <property type="evidence" value="ECO:0007669"/>
    <property type="project" value="UniProtKB-UniRule"/>
</dbReference>
<evidence type="ECO:0000256" key="6">
    <source>
        <dbReference type="HAMAP-Rule" id="MF_00073"/>
    </source>
</evidence>
<feature type="domain" description="NusB/RsmB/TIM44" evidence="7">
    <location>
        <begin position="6"/>
        <end position="132"/>
    </location>
</feature>
<organism evidence="8 11">
    <name type="scientific">Dehalococcoides mccartyi</name>
    <dbReference type="NCBI Taxonomy" id="61435"/>
    <lineage>
        <taxon>Bacteria</taxon>
        <taxon>Bacillati</taxon>
        <taxon>Chloroflexota</taxon>
        <taxon>Dehalococcoidia</taxon>
        <taxon>Dehalococcoidales</taxon>
        <taxon>Dehalococcoidaceae</taxon>
        <taxon>Dehalococcoides</taxon>
    </lineage>
</organism>
<dbReference type="GO" id="GO:0031564">
    <property type="term" value="P:transcription antitermination"/>
    <property type="evidence" value="ECO:0007669"/>
    <property type="project" value="UniProtKB-KW"/>
</dbReference>
<evidence type="ECO:0000313" key="8">
    <source>
        <dbReference type="EMBL" id="AMU86931.1"/>
    </source>
</evidence>
<evidence type="ECO:0000313" key="13">
    <source>
        <dbReference type="Proteomes" id="UP000248786"/>
    </source>
</evidence>
<dbReference type="Proteomes" id="UP000076394">
    <property type="component" value="Chromosome"/>
</dbReference>
<dbReference type="InterPro" id="IPR035926">
    <property type="entry name" value="NusB-like_sf"/>
</dbReference>
<dbReference type="Proteomes" id="UP000248786">
    <property type="component" value="Unassembled WGS sequence"/>
</dbReference>
<evidence type="ECO:0000259" key="7">
    <source>
        <dbReference type="Pfam" id="PF01029"/>
    </source>
</evidence>
<dbReference type="GO" id="GO:0006353">
    <property type="term" value="P:DNA-templated transcription termination"/>
    <property type="evidence" value="ECO:0007669"/>
    <property type="project" value="UniProtKB-UniRule"/>
</dbReference>
<evidence type="ECO:0000256" key="1">
    <source>
        <dbReference type="ARBA" id="ARBA00005952"/>
    </source>
</evidence>
<dbReference type="NCBIfam" id="TIGR01951">
    <property type="entry name" value="nusB"/>
    <property type="match status" value="1"/>
</dbReference>
<sequence>MTTSRRKAREIVLQALYEQDLAGHNAEDVLKRLLTENPQTEENVEFIFRLTNAVVKHKDLLDENIRQFASAWPVEQLSYIDRNVLRLAIFEIIHENDVPVKVAINEAVELAKSFGGNSSARFINGVLSSVSKALADTANQREE</sequence>
<dbReference type="PATRIC" id="fig|61435.13.peg.1129"/>
<name>A0A142VBE1_9CHLR</name>
<dbReference type="EMBL" id="QGLD01000011">
    <property type="protein sequence ID" value="RAL70279.1"/>
    <property type="molecule type" value="Genomic_DNA"/>
</dbReference>
<dbReference type="Pfam" id="PF01029">
    <property type="entry name" value="NusB"/>
    <property type="match status" value="1"/>
</dbReference>
<dbReference type="PANTHER" id="PTHR11078:SF3">
    <property type="entry name" value="ANTITERMINATION NUSB DOMAIN-CONTAINING PROTEIN"/>
    <property type="match status" value="1"/>
</dbReference>
<evidence type="ECO:0000256" key="5">
    <source>
        <dbReference type="ARBA" id="ARBA00023163"/>
    </source>
</evidence>
<evidence type="ECO:0000256" key="4">
    <source>
        <dbReference type="ARBA" id="ARBA00023015"/>
    </source>
</evidence>